<dbReference type="Proteomes" id="UP000463939">
    <property type="component" value="Chromosome"/>
</dbReference>
<reference evidence="3" key="1">
    <citation type="submission" date="2019-11" db="EMBL/GenBank/DDBJ databases">
        <title>Isolation and characterization of a novel species in the genus Sulfuriferula.</title>
        <authorList>
            <person name="Mochizuki J."/>
            <person name="Kojima H."/>
            <person name="Fukui M."/>
        </authorList>
    </citation>
    <scope>NUCLEOTIDE SEQUENCE [LARGE SCALE GENOMIC DNA]</scope>
    <source>
        <strain evidence="3">SGTM</strain>
    </source>
</reference>
<accession>A0A809RJ03</accession>
<dbReference type="EMBL" id="AP021881">
    <property type="protein sequence ID" value="BBP01899.1"/>
    <property type="molecule type" value="Genomic_DNA"/>
</dbReference>
<proteinExistence type="predicted"/>
<dbReference type="PROSITE" id="PS51257">
    <property type="entry name" value="PROKAR_LIPOPROTEIN"/>
    <property type="match status" value="1"/>
</dbReference>
<gene>
    <name evidence="2" type="primary">pilP</name>
    <name evidence="2" type="ORF">SFSGTM_26070</name>
</gene>
<evidence type="ECO:0000313" key="3">
    <source>
        <dbReference type="Proteomes" id="UP000463939"/>
    </source>
</evidence>
<dbReference type="Pfam" id="PF04351">
    <property type="entry name" value="PilP"/>
    <property type="match status" value="1"/>
</dbReference>
<evidence type="ECO:0000256" key="1">
    <source>
        <dbReference type="SAM" id="MobiDB-lite"/>
    </source>
</evidence>
<sequence>MKKIATVLIVLTLAGCSAGENDDLKQFVLDSGKNLRGKVEALPEMAPYKAFVYNAFDLSDPFKPRKLKPSASGGAFEPDMTRPKEPLEAFSLESLKMVGMLKQKNEIYAVIKTPENTIYRVRVGNYLGQNFGKVLVVSDTEVKLKETVQDSAGDWSERDSSLILQQEQ</sequence>
<dbReference type="RefSeq" id="WP_162085613.1">
    <property type="nucleotide sequence ID" value="NZ_AP021881.1"/>
</dbReference>
<name>A0A809RJ03_9PROT</name>
<dbReference type="KEGG" id="sniv:SFSGTM_26070"/>
<dbReference type="Gene3D" id="2.30.30.830">
    <property type="match status" value="1"/>
</dbReference>
<dbReference type="InterPro" id="IPR007446">
    <property type="entry name" value="PilP"/>
</dbReference>
<dbReference type="PIRSF" id="PIRSF016481">
    <property type="entry name" value="Pilus_assembly_PilP"/>
    <property type="match status" value="1"/>
</dbReference>
<protein>
    <submittedName>
        <fullName evidence="2">Pilus biosynthesis protein PilP</fullName>
    </submittedName>
</protein>
<evidence type="ECO:0000313" key="2">
    <source>
        <dbReference type="EMBL" id="BBP01899.1"/>
    </source>
</evidence>
<feature type="region of interest" description="Disordered" evidence="1">
    <location>
        <begin position="149"/>
        <end position="168"/>
    </location>
</feature>
<dbReference type="AlphaFoldDB" id="A0A809RJ03"/>
<keyword evidence="3" id="KW-1185">Reference proteome</keyword>
<organism evidence="2 3">
    <name type="scientific">Sulfuriferula nivalis</name>
    <dbReference type="NCBI Taxonomy" id="2675298"/>
    <lineage>
        <taxon>Bacteria</taxon>
        <taxon>Pseudomonadati</taxon>
        <taxon>Pseudomonadota</taxon>
        <taxon>Betaproteobacteria</taxon>
        <taxon>Nitrosomonadales</taxon>
        <taxon>Sulfuricellaceae</taxon>
        <taxon>Sulfuriferula</taxon>
    </lineage>
</organism>